<proteinExistence type="predicted"/>
<name>A0A1N7RYZ5_9BURK</name>
<reference evidence="1" key="1">
    <citation type="submission" date="2016-12" db="EMBL/GenBank/DDBJ databases">
        <authorList>
            <person name="Moulin L."/>
        </authorList>
    </citation>
    <scope>NUCLEOTIDE SEQUENCE [LARGE SCALE GENOMIC DNA]</scope>
    <source>
        <strain evidence="1">STM 7183</strain>
    </source>
</reference>
<evidence type="ECO:0000313" key="2">
    <source>
        <dbReference type="Proteomes" id="UP000195569"/>
    </source>
</evidence>
<comment type="caution">
    <text evidence="1">The sequence shown here is derived from an EMBL/GenBank/DDBJ whole genome shotgun (WGS) entry which is preliminary data.</text>
</comment>
<dbReference type="EMBL" id="CYGY02000024">
    <property type="protein sequence ID" value="SIT40337.1"/>
    <property type="molecule type" value="Genomic_DNA"/>
</dbReference>
<evidence type="ECO:0000313" key="1">
    <source>
        <dbReference type="EMBL" id="SIT40337.1"/>
    </source>
</evidence>
<accession>A0A1N7RYZ5</accession>
<dbReference type="Proteomes" id="UP000195569">
    <property type="component" value="Unassembled WGS sequence"/>
</dbReference>
<dbReference type="AlphaFoldDB" id="A0A1N7RYZ5"/>
<sequence>MLTCGFYGLAEGTGGRHNVNADGAAPRTARAGHPLMQLGLSNAASRIVVARRTGPNRRFYQRGPIEAARR</sequence>
<gene>
    <name evidence="1" type="ORF">BN2476_240107</name>
</gene>
<protein>
    <submittedName>
        <fullName evidence="1">Uncharacterized protein</fullName>
    </submittedName>
</protein>
<keyword evidence="2" id="KW-1185">Reference proteome</keyword>
<organism evidence="1 2">
    <name type="scientific">Paraburkholderia piptadeniae</name>
    <dbReference type="NCBI Taxonomy" id="1701573"/>
    <lineage>
        <taxon>Bacteria</taxon>
        <taxon>Pseudomonadati</taxon>
        <taxon>Pseudomonadota</taxon>
        <taxon>Betaproteobacteria</taxon>
        <taxon>Burkholderiales</taxon>
        <taxon>Burkholderiaceae</taxon>
        <taxon>Paraburkholderia</taxon>
    </lineage>
</organism>